<feature type="region of interest" description="Disordered" evidence="1">
    <location>
        <begin position="1"/>
        <end position="23"/>
    </location>
</feature>
<protein>
    <submittedName>
        <fullName evidence="2">Uncharacterized protein</fullName>
    </submittedName>
</protein>
<gene>
    <name evidence="2" type="ORF">AYI69_g2156</name>
</gene>
<name>A0A1R1YN75_9FUNG</name>
<dbReference type="Proteomes" id="UP000187429">
    <property type="component" value="Unassembled WGS sequence"/>
</dbReference>
<evidence type="ECO:0000256" key="1">
    <source>
        <dbReference type="SAM" id="MobiDB-lite"/>
    </source>
</evidence>
<sequence>MSETTPTSSNQSSPLRTPPILGAEYEDDMEYQFTRLSHYHAPDEITESTSKDPAPLSTLENTKKAGLLSAVKGEVTTSSSGGVRGDESSVRVTDDSEPVFFGRAGLLCAAHLGGGGSNRSAGAGGDRNFRVRFFIVLTINVR</sequence>
<feature type="region of interest" description="Disordered" evidence="1">
    <location>
        <begin position="73"/>
        <end position="92"/>
    </location>
</feature>
<dbReference type="EMBL" id="LSSM01000614">
    <property type="protein sequence ID" value="OMJ28372.1"/>
    <property type="molecule type" value="Genomic_DNA"/>
</dbReference>
<comment type="caution">
    <text evidence="2">The sequence shown here is derived from an EMBL/GenBank/DDBJ whole genome shotgun (WGS) entry which is preliminary data.</text>
</comment>
<accession>A0A1R1YN75</accession>
<organism evidence="2 3">
    <name type="scientific">Smittium culicis</name>
    <dbReference type="NCBI Taxonomy" id="133412"/>
    <lineage>
        <taxon>Eukaryota</taxon>
        <taxon>Fungi</taxon>
        <taxon>Fungi incertae sedis</taxon>
        <taxon>Zoopagomycota</taxon>
        <taxon>Kickxellomycotina</taxon>
        <taxon>Harpellomycetes</taxon>
        <taxon>Harpellales</taxon>
        <taxon>Legeriomycetaceae</taxon>
        <taxon>Smittium</taxon>
    </lineage>
</organism>
<proteinExistence type="predicted"/>
<evidence type="ECO:0000313" key="3">
    <source>
        <dbReference type="Proteomes" id="UP000187429"/>
    </source>
</evidence>
<feature type="compositionally biased region" description="Polar residues" evidence="1">
    <location>
        <begin position="1"/>
        <end position="15"/>
    </location>
</feature>
<reference evidence="3" key="1">
    <citation type="submission" date="2017-01" db="EMBL/GenBank/DDBJ databases">
        <authorList>
            <person name="Wang Y."/>
            <person name="White M."/>
            <person name="Kvist S."/>
            <person name="Moncalvo J.-M."/>
        </authorList>
    </citation>
    <scope>NUCLEOTIDE SEQUENCE [LARGE SCALE GENOMIC DNA]</scope>
    <source>
        <strain evidence="3">ID-206-W2</strain>
    </source>
</reference>
<dbReference type="AlphaFoldDB" id="A0A1R1YN75"/>
<evidence type="ECO:0000313" key="2">
    <source>
        <dbReference type="EMBL" id="OMJ28372.1"/>
    </source>
</evidence>
<keyword evidence="3" id="KW-1185">Reference proteome</keyword>
<feature type="region of interest" description="Disordered" evidence="1">
    <location>
        <begin position="38"/>
        <end position="63"/>
    </location>
</feature>